<dbReference type="GO" id="GO:0005737">
    <property type="term" value="C:cytoplasm"/>
    <property type="evidence" value="ECO:0007669"/>
    <property type="project" value="TreeGrafter"/>
</dbReference>
<name>A0A9P6HNC9_9AGAM</name>
<dbReference type="GO" id="GO:0007165">
    <property type="term" value="P:signal transduction"/>
    <property type="evidence" value="ECO:0007669"/>
    <property type="project" value="TreeGrafter"/>
</dbReference>
<dbReference type="OrthoDB" id="10252171at2759"/>
<reference evidence="2" key="2">
    <citation type="submission" date="2020-11" db="EMBL/GenBank/DDBJ databases">
        <authorList>
            <consortium name="DOE Joint Genome Institute"/>
            <person name="Kuo A."/>
            <person name="Miyauchi S."/>
            <person name="Kiss E."/>
            <person name="Drula E."/>
            <person name="Kohler A."/>
            <person name="Sanchez-Garcia M."/>
            <person name="Andreopoulos B."/>
            <person name="Barry K.W."/>
            <person name="Bonito G."/>
            <person name="Buee M."/>
            <person name="Carver A."/>
            <person name="Chen C."/>
            <person name="Cichocki N."/>
            <person name="Clum A."/>
            <person name="Culley D."/>
            <person name="Crous P.W."/>
            <person name="Fauchery L."/>
            <person name="Girlanda M."/>
            <person name="Hayes R."/>
            <person name="Keri Z."/>
            <person name="Labutti K."/>
            <person name="Lipzen A."/>
            <person name="Lombard V."/>
            <person name="Magnuson J."/>
            <person name="Maillard F."/>
            <person name="Morin E."/>
            <person name="Murat C."/>
            <person name="Nolan M."/>
            <person name="Ohm R."/>
            <person name="Pangilinan J."/>
            <person name="Pereira M."/>
            <person name="Perotto S."/>
            <person name="Peter M."/>
            <person name="Riley R."/>
            <person name="Sitrit Y."/>
            <person name="Stielow B."/>
            <person name="Szollosi G."/>
            <person name="Zifcakova L."/>
            <person name="Stursova M."/>
            <person name="Spatafora J.W."/>
            <person name="Tedersoo L."/>
            <person name="Vaario L.-M."/>
            <person name="Yamada A."/>
            <person name="Yan M."/>
            <person name="Wang P."/>
            <person name="Xu J."/>
            <person name="Bruns T."/>
            <person name="Baldrian P."/>
            <person name="Vilgalys R."/>
            <person name="Henrissat B."/>
            <person name="Grigoriev I.V."/>
            <person name="Hibbett D."/>
            <person name="Nagy L.G."/>
            <person name="Martin F.M."/>
        </authorList>
    </citation>
    <scope>NUCLEOTIDE SEQUENCE</scope>
    <source>
        <strain evidence="2">UH-Tt-Lm1</strain>
    </source>
</reference>
<accession>A0A9P6HNC9</accession>
<keyword evidence="2" id="KW-0418">Kinase</keyword>
<dbReference type="SUPFAM" id="SSF56112">
    <property type="entry name" value="Protein kinase-like (PK-like)"/>
    <property type="match status" value="1"/>
</dbReference>
<protein>
    <submittedName>
        <fullName evidence="2">Kinase-like domain-containing protein</fullName>
    </submittedName>
</protein>
<evidence type="ECO:0000313" key="2">
    <source>
        <dbReference type="EMBL" id="KAF9789219.1"/>
    </source>
</evidence>
<evidence type="ECO:0000313" key="3">
    <source>
        <dbReference type="Proteomes" id="UP000736335"/>
    </source>
</evidence>
<dbReference type="InterPro" id="IPR008266">
    <property type="entry name" value="Tyr_kinase_AS"/>
</dbReference>
<keyword evidence="2" id="KW-0808">Transferase</keyword>
<evidence type="ECO:0000259" key="1">
    <source>
        <dbReference type="PROSITE" id="PS50011"/>
    </source>
</evidence>
<keyword evidence="3" id="KW-1185">Reference proteome</keyword>
<comment type="caution">
    <text evidence="2">The sequence shown here is derived from an EMBL/GenBank/DDBJ whole genome shotgun (WGS) entry which is preliminary data.</text>
</comment>
<dbReference type="AlphaFoldDB" id="A0A9P6HNC9"/>
<dbReference type="InterPro" id="IPR000719">
    <property type="entry name" value="Prot_kinase_dom"/>
</dbReference>
<reference evidence="2" key="1">
    <citation type="journal article" date="2020" name="Nat. Commun.">
        <title>Large-scale genome sequencing of mycorrhizal fungi provides insights into the early evolution of symbiotic traits.</title>
        <authorList>
            <person name="Miyauchi S."/>
            <person name="Kiss E."/>
            <person name="Kuo A."/>
            <person name="Drula E."/>
            <person name="Kohler A."/>
            <person name="Sanchez-Garcia M."/>
            <person name="Morin E."/>
            <person name="Andreopoulos B."/>
            <person name="Barry K.W."/>
            <person name="Bonito G."/>
            <person name="Buee M."/>
            <person name="Carver A."/>
            <person name="Chen C."/>
            <person name="Cichocki N."/>
            <person name="Clum A."/>
            <person name="Culley D."/>
            <person name="Crous P.W."/>
            <person name="Fauchery L."/>
            <person name="Girlanda M."/>
            <person name="Hayes R.D."/>
            <person name="Keri Z."/>
            <person name="LaButti K."/>
            <person name="Lipzen A."/>
            <person name="Lombard V."/>
            <person name="Magnuson J."/>
            <person name="Maillard F."/>
            <person name="Murat C."/>
            <person name="Nolan M."/>
            <person name="Ohm R.A."/>
            <person name="Pangilinan J."/>
            <person name="Pereira M.F."/>
            <person name="Perotto S."/>
            <person name="Peter M."/>
            <person name="Pfister S."/>
            <person name="Riley R."/>
            <person name="Sitrit Y."/>
            <person name="Stielow J.B."/>
            <person name="Szollosi G."/>
            <person name="Zifcakova L."/>
            <person name="Stursova M."/>
            <person name="Spatafora J.W."/>
            <person name="Tedersoo L."/>
            <person name="Vaario L.M."/>
            <person name="Yamada A."/>
            <person name="Yan M."/>
            <person name="Wang P."/>
            <person name="Xu J."/>
            <person name="Bruns T."/>
            <person name="Baldrian P."/>
            <person name="Vilgalys R."/>
            <person name="Dunand C."/>
            <person name="Henrissat B."/>
            <person name="Grigoriev I.V."/>
            <person name="Hibbett D."/>
            <person name="Nagy L.G."/>
            <person name="Martin F.M."/>
        </authorList>
    </citation>
    <scope>NUCLEOTIDE SEQUENCE</scope>
    <source>
        <strain evidence="2">UH-Tt-Lm1</strain>
    </source>
</reference>
<feature type="domain" description="Protein kinase" evidence="1">
    <location>
        <begin position="1"/>
        <end position="195"/>
    </location>
</feature>
<dbReference type="InterPro" id="IPR011009">
    <property type="entry name" value="Kinase-like_dom_sf"/>
</dbReference>
<dbReference type="EMBL" id="WIUZ02000003">
    <property type="protein sequence ID" value="KAF9789219.1"/>
    <property type="molecule type" value="Genomic_DNA"/>
</dbReference>
<dbReference type="PROSITE" id="PS00109">
    <property type="entry name" value="PROTEIN_KINASE_TYR"/>
    <property type="match status" value="1"/>
</dbReference>
<proteinExistence type="predicted"/>
<dbReference type="GO" id="GO:0004672">
    <property type="term" value="F:protein kinase activity"/>
    <property type="evidence" value="ECO:0007669"/>
    <property type="project" value="InterPro"/>
</dbReference>
<dbReference type="InterPro" id="IPR050167">
    <property type="entry name" value="Ser_Thr_protein_kinase"/>
</dbReference>
<dbReference type="Gene3D" id="1.10.510.10">
    <property type="entry name" value="Transferase(Phosphotransferase) domain 1"/>
    <property type="match status" value="1"/>
</dbReference>
<dbReference type="InterPro" id="IPR001245">
    <property type="entry name" value="Ser-Thr/Tyr_kinase_cat_dom"/>
</dbReference>
<sequence>MVSERMVHGDIVEYTRSHPEVNRVQLLVDAAIGLEYLHDHNMVHGDLRGANIFINKHLCACLSDFGFSTGLGGGDSDSISSGSTGSLVSSSWNFQWASPELLLFNPYGPTKQSDCYALGMVIYEVLCGEVPYQGKDLRGVKDIIASGRRPPKPEAAESLGFIGGLWNMVKATWQEDPASRPDVKEILRCLRSTALAWDTRLPAPLGCR</sequence>
<organism evidence="2 3">
    <name type="scientific">Thelephora terrestris</name>
    <dbReference type="NCBI Taxonomy" id="56493"/>
    <lineage>
        <taxon>Eukaryota</taxon>
        <taxon>Fungi</taxon>
        <taxon>Dikarya</taxon>
        <taxon>Basidiomycota</taxon>
        <taxon>Agaricomycotina</taxon>
        <taxon>Agaricomycetes</taxon>
        <taxon>Thelephorales</taxon>
        <taxon>Thelephoraceae</taxon>
        <taxon>Thelephora</taxon>
    </lineage>
</organism>
<dbReference type="Pfam" id="PF07714">
    <property type="entry name" value="PK_Tyr_Ser-Thr"/>
    <property type="match status" value="1"/>
</dbReference>
<gene>
    <name evidence="2" type="ORF">BJ322DRAFT_1041488</name>
</gene>
<dbReference type="PANTHER" id="PTHR23257">
    <property type="entry name" value="SERINE-THREONINE PROTEIN KINASE"/>
    <property type="match status" value="1"/>
</dbReference>
<dbReference type="Proteomes" id="UP000736335">
    <property type="component" value="Unassembled WGS sequence"/>
</dbReference>
<dbReference type="GO" id="GO:0005524">
    <property type="term" value="F:ATP binding"/>
    <property type="evidence" value="ECO:0007669"/>
    <property type="project" value="InterPro"/>
</dbReference>
<dbReference type="PROSITE" id="PS50011">
    <property type="entry name" value="PROTEIN_KINASE_DOM"/>
    <property type="match status" value="1"/>
</dbReference>